<dbReference type="GO" id="GO:0003676">
    <property type="term" value="F:nucleic acid binding"/>
    <property type="evidence" value="ECO:0007669"/>
    <property type="project" value="InterPro"/>
</dbReference>
<comment type="caution">
    <text evidence="2">The sequence shown here is derived from an EMBL/GenBank/DDBJ whole genome shotgun (WGS) entry which is preliminary data.</text>
</comment>
<dbReference type="InterPro" id="IPR043714">
    <property type="entry name" value="DUF5655"/>
</dbReference>
<dbReference type="AlphaFoldDB" id="A0A081S4Q1"/>
<evidence type="ECO:0000259" key="1">
    <source>
        <dbReference type="Pfam" id="PF18899"/>
    </source>
</evidence>
<organism evidence="2 3">
    <name type="scientific">Marine Group I thaumarchaeote SCGC AAA799-E16</name>
    <dbReference type="NCBI Taxonomy" id="1502292"/>
    <lineage>
        <taxon>Archaea</taxon>
        <taxon>Nitrososphaerota</taxon>
        <taxon>Marine Group I</taxon>
    </lineage>
</organism>
<dbReference type="Pfam" id="PF18899">
    <property type="entry name" value="DUF5655"/>
    <property type="match status" value="1"/>
</dbReference>
<accession>A0A081S4Q1</accession>
<dbReference type="EMBL" id="JNVL01000023">
    <property type="protein sequence ID" value="KER05904.1"/>
    <property type="molecule type" value="Genomic_DNA"/>
</dbReference>
<evidence type="ECO:0000313" key="2">
    <source>
        <dbReference type="EMBL" id="KER05904.1"/>
    </source>
</evidence>
<sequence length="305" mass="35671">MSIFSTDSGKFHKISEIPFKLEKDLQKMTEDNLDEIFNLDFITSEFQLSGLRIDTLGFDKETNSFVIIEYKRDKSFSVIDQGFAYLSLLLNNKAEFILAYNENNSISLKKQDIDWSQSRVIFVANSFTSYQKMAIGFRDLPMELYEVKQYSNKTILFNQIQSPEKHESINKLGSKSETVQSVSREIKTYSEEYHYEKFGSPTIISIYEDLRDKIQNLGDDVKIVFRKNYIAFRSKTNFVYFNMQRSVLHLDVSLKINQLDDPRKILRDMSKTGHYGAGFSRMSIKKKEDIQYAIFLIEQAYTKLS</sequence>
<reference evidence="2 3" key="1">
    <citation type="submission" date="2014-06" db="EMBL/GenBank/DDBJ databases">
        <authorList>
            <person name="Ngugi D.K."/>
            <person name="Blom J."/>
            <person name="Alam I."/>
            <person name="Rashid M."/>
            <person name="Ba Alawi W."/>
            <person name="Zhang G."/>
            <person name="Hikmawan T."/>
            <person name="Guan Y."/>
            <person name="Antunes A."/>
            <person name="Siam R."/>
            <person name="Eldorry H."/>
            <person name="Bajic V."/>
            <person name="Stingl U."/>
        </authorList>
    </citation>
    <scope>NUCLEOTIDE SEQUENCE [LARGE SCALE GENOMIC DNA]</scope>
    <source>
        <strain evidence="2">SCGC AAA799-E16</strain>
    </source>
</reference>
<feature type="domain" description="DUF5655" evidence="1">
    <location>
        <begin position="201"/>
        <end position="301"/>
    </location>
</feature>
<proteinExistence type="predicted"/>
<dbReference type="PATRIC" id="fig|1502292.3.peg.1305"/>
<dbReference type="Proteomes" id="UP000028027">
    <property type="component" value="Unassembled WGS sequence"/>
</dbReference>
<gene>
    <name evidence="2" type="ORF">AAA799E16_01404</name>
</gene>
<dbReference type="InterPro" id="IPR011856">
    <property type="entry name" value="tRNA_endonuc-like_dom_sf"/>
</dbReference>
<dbReference type="Gene3D" id="3.40.1350.10">
    <property type="match status" value="1"/>
</dbReference>
<evidence type="ECO:0000313" key="3">
    <source>
        <dbReference type="Proteomes" id="UP000028027"/>
    </source>
</evidence>
<keyword evidence="3" id="KW-1185">Reference proteome</keyword>
<protein>
    <recommendedName>
        <fullName evidence="1">DUF5655 domain-containing protein</fullName>
    </recommendedName>
</protein>
<name>A0A081S4Q1_9ARCH</name>